<dbReference type="InterPro" id="IPR051281">
    <property type="entry name" value="Dual-spec_lipid-protein_phosph"/>
</dbReference>
<evidence type="ECO:0000259" key="5">
    <source>
        <dbReference type="PROSITE" id="PS51181"/>
    </source>
</evidence>
<keyword evidence="7" id="KW-1185">Reference proteome</keyword>
<accession>A0AAE8MSP9</accession>
<dbReference type="GO" id="GO:0051896">
    <property type="term" value="P:regulation of phosphatidylinositol 3-kinase/protein kinase B signal transduction"/>
    <property type="evidence" value="ECO:0007669"/>
    <property type="project" value="TreeGrafter"/>
</dbReference>
<sequence length="533" mass="56892">MASLLRQIVASPRLQHADTGLDLCYVTEEIIATSGPSESYPKRAYRTPLPDLVSYLDATHGTNWAIWEFRAEGTGYPDSAVHDRILHYPWPDHHPPPFRLVPVMLASMRNWLAGGELRGGSIAGVERKDGDGGNGGEGEATSAAAALRSENAAAAGEKKKKGGRVVVVHCKAGKGRSGTMSCSFLIAERGWAPADALARFTERRMRPGFGEGVSIPSQRRWITYVDRWAAKGKRYVDRRVQVVEVHMWGVREGVRVEVAGFVDEGKKIRTFHRFTDGERTVVDGPGIGDGGAGAGAGAESESEIASNADSVTSGKSRMDRVRGKVRSSMNLSQALGRMRGLAIVLRPSKPVVLPTSDAKISVERRAKPHALGPSFITSVAHVWFNAFFEGRGPESEGAAEDSGVFAVTWEEMDGLNGLLRVGTRAFDRMTVVWKVVGEGEVVAQPGAGEDVGGVGAADWRGGVQVEDGMEAGVEMEAEAEEVEREGVKSSGPGGEEIERPVSGEVSGGPRGDDALGSSVGISPKERKADTDHS</sequence>
<evidence type="ECO:0000256" key="3">
    <source>
        <dbReference type="SAM" id="MobiDB-lite"/>
    </source>
</evidence>
<dbReference type="InterPro" id="IPR016130">
    <property type="entry name" value="Tyr_Pase_AS"/>
</dbReference>
<feature type="domain" description="Tyrosine specific protein phosphatases" evidence="4">
    <location>
        <begin position="157"/>
        <end position="204"/>
    </location>
</feature>
<feature type="region of interest" description="Disordered" evidence="3">
    <location>
        <begin position="475"/>
        <end position="533"/>
    </location>
</feature>
<dbReference type="GO" id="GO:0043491">
    <property type="term" value="P:phosphatidylinositol 3-kinase/protein kinase B signal transduction"/>
    <property type="evidence" value="ECO:0007669"/>
    <property type="project" value="TreeGrafter"/>
</dbReference>
<reference evidence="6" key="1">
    <citation type="submission" date="2018-03" db="EMBL/GenBank/DDBJ databases">
        <authorList>
            <person name="Guldener U."/>
        </authorList>
    </citation>
    <scope>NUCLEOTIDE SEQUENCE</scope>
</reference>
<dbReference type="PROSITE" id="PS51181">
    <property type="entry name" value="PPASE_TENSIN"/>
    <property type="match status" value="1"/>
</dbReference>
<gene>
    <name evidence="6" type="ORF">DNG_01482</name>
</gene>
<feature type="domain" description="Phosphatase tensin-type" evidence="5">
    <location>
        <begin position="12"/>
        <end position="232"/>
    </location>
</feature>
<feature type="region of interest" description="Disordered" evidence="3">
    <location>
        <begin position="282"/>
        <end position="317"/>
    </location>
</feature>
<dbReference type="GO" id="GO:0042995">
    <property type="term" value="C:cell projection"/>
    <property type="evidence" value="ECO:0007669"/>
    <property type="project" value="TreeGrafter"/>
</dbReference>
<evidence type="ECO:0000313" key="7">
    <source>
        <dbReference type="Proteomes" id="UP001187682"/>
    </source>
</evidence>
<keyword evidence="2" id="KW-0378">Hydrolase</keyword>
<dbReference type="InterPro" id="IPR029023">
    <property type="entry name" value="Tensin_phosphatase"/>
</dbReference>
<protein>
    <recommendedName>
        <fullName evidence="1">phosphatidylinositol-3,4,5-trisphosphate 3-phosphatase</fullName>
        <ecNumber evidence="1">3.1.3.67</ecNumber>
    </recommendedName>
</protein>
<comment type="caution">
    <text evidence="6">The sequence shown here is derived from an EMBL/GenBank/DDBJ whole genome shotgun (WGS) entry which is preliminary data.</text>
</comment>
<dbReference type="EMBL" id="ONZQ02000002">
    <property type="protein sequence ID" value="SPN98438.1"/>
    <property type="molecule type" value="Genomic_DNA"/>
</dbReference>
<proteinExistence type="predicted"/>
<dbReference type="GO" id="GO:0005634">
    <property type="term" value="C:nucleus"/>
    <property type="evidence" value="ECO:0007669"/>
    <property type="project" value="TreeGrafter"/>
</dbReference>
<organism evidence="6 7">
    <name type="scientific">Cephalotrichum gorgonifer</name>
    <dbReference type="NCBI Taxonomy" id="2041049"/>
    <lineage>
        <taxon>Eukaryota</taxon>
        <taxon>Fungi</taxon>
        <taxon>Dikarya</taxon>
        <taxon>Ascomycota</taxon>
        <taxon>Pezizomycotina</taxon>
        <taxon>Sordariomycetes</taxon>
        <taxon>Hypocreomycetidae</taxon>
        <taxon>Microascales</taxon>
        <taxon>Microascaceae</taxon>
        <taxon>Cephalotrichum</taxon>
    </lineage>
</organism>
<feature type="compositionally biased region" description="Basic and acidic residues" evidence="3">
    <location>
        <begin position="523"/>
        <end position="533"/>
    </location>
</feature>
<evidence type="ECO:0000259" key="4">
    <source>
        <dbReference type="PROSITE" id="PS50056"/>
    </source>
</evidence>
<evidence type="ECO:0000256" key="1">
    <source>
        <dbReference type="ARBA" id="ARBA00013015"/>
    </source>
</evidence>
<feature type="region of interest" description="Disordered" evidence="3">
    <location>
        <begin position="122"/>
        <end position="142"/>
    </location>
</feature>
<feature type="compositionally biased region" description="Gly residues" evidence="3">
    <location>
        <begin position="285"/>
        <end position="296"/>
    </location>
</feature>
<dbReference type="InterPro" id="IPR029021">
    <property type="entry name" value="Prot-tyrosine_phosphatase-like"/>
</dbReference>
<dbReference type="PROSITE" id="PS50056">
    <property type="entry name" value="TYR_PHOSPHATASE_2"/>
    <property type="match status" value="1"/>
</dbReference>
<dbReference type="AlphaFoldDB" id="A0AAE8MSP9"/>
<dbReference type="InterPro" id="IPR000387">
    <property type="entry name" value="Tyr_Pase_dom"/>
</dbReference>
<dbReference type="EC" id="3.1.3.67" evidence="1"/>
<dbReference type="GO" id="GO:0005886">
    <property type="term" value="C:plasma membrane"/>
    <property type="evidence" value="ECO:0007669"/>
    <property type="project" value="TreeGrafter"/>
</dbReference>
<feature type="compositionally biased region" description="Low complexity" evidence="3">
    <location>
        <begin position="297"/>
        <end position="309"/>
    </location>
</feature>
<evidence type="ECO:0000256" key="2">
    <source>
        <dbReference type="ARBA" id="ARBA00022801"/>
    </source>
</evidence>
<dbReference type="SUPFAM" id="SSF52799">
    <property type="entry name" value="(Phosphotyrosine protein) phosphatases II"/>
    <property type="match status" value="1"/>
</dbReference>
<dbReference type="GO" id="GO:0046856">
    <property type="term" value="P:phosphatidylinositol dephosphorylation"/>
    <property type="evidence" value="ECO:0007669"/>
    <property type="project" value="TreeGrafter"/>
</dbReference>
<dbReference type="GO" id="GO:0004725">
    <property type="term" value="F:protein tyrosine phosphatase activity"/>
    <property type="evidence" value="ECO:0007669"/>
    <property type="project" value="TreeGrafter"/>
</dbReference>
<name>A0AAE8MSP9_9PEZI</name>
<dbReference type="SMART" id="SM00404">
    <property type="entry name" value="PTPc_motif"/>
    <property type="match status" value="1"/>
</dbReference>
<dbReference type="GO" id="GO:0005829">
    <property type="term" value="C:cytosol"/>
    <property type="evidence" value="ECO:0007669"/>
    <property type="project" value="TreeGrafter"/>
</dbReference>
<dbReference type="GO" id="GO:0016314">
    <property type="term" value="F:phosphatidylinositol-3,4,5-trisphosphate 3-phosphatase activity"/>
    <property type="evidence" value="ECO:0007669"/>
    <property type="project" value="UniProtKB-EC"/>
</dbReference>
<dbReference type="Proteomes" id="UP001187682">
    <property type="component" value="Unassembled WGS sequence"/>
</dbReference>
<dbReference type="PANTHER" id="PTHR12305:SF81">
    <property type="entry name" value="PHOSPHATIDYLINOSITOL 3,4,5-TRISPHOSPHATE 3-PHOSPHATASE AND DUAL-SPECIFICITY PROTEIN PHOSPHATASE PTEN"/>
    <property type="match status" value="1"/>
</dbReference>
<dbReference type="CDD" id="cd14497">
    <property type="entry name" value="PTP_PTEN-like"/>
    <property type="match status" value="1"/>
</dbReference>
<dbReference type="PROSITE" id="PS00383">
    <property type="entry name" value="TYR_PHOSPHATASE_1"/>
    <property type="match status" value="1"/>
</dbReference>
<evidence type="ECO:0000313" key="6">
    <source>
        <dbReference type="EMBL" id="SPN98438.1"/>
    </source>
</evidence>
<dbReference type="PANTHER" id="PTHR12305">
    <property type="entry name" value="PHOSPHATASE WITH HOMOLOGY TO TENSIN"/>
    <property type="match status" value="1"/>
</dbReference>
<dbReference type="Gene3D" id="3.90.190.10">
    <property type="entry name" value="Protein tyrosine phosphatase superfamily"/>
    <property type="match status" value="1"/>
</dbReference>
<dbReference type="InterPro" id="IPR003595">
    <property type="entry name" value="Tyr_Pase_cat"/>
</dbReference>